<dbReference type="SUPFAM" id="SSF56672">
    <property type="entry name" value="DNA/RNA polymerases"/>
    <property type="match status" value="1"/>
</dbReference>
<dbReference type="STRING" id="157652.A0A371GEH4"/>
<comment type="caution">
    <text evidence="1">The sequence shown here is derived from an EMBL/GenBank/DDBJ whole genome shotgun (WGS) entry which is preliminary data.</text>
</comment>
<dbReference type="PANTHER" id="PTHR24559:SF437">
    <property type="entry name" value="RNA-DIRECTED DNA POLYMERASE HOMOLOG"/>
    <property type="match status" value="1"/>
</dbReference>
<dbReference type="PANTHER" id="PTHR24559">
    <property type="entry name" value="TRANSPOSON TY3-I GAG-POL POLYPROTEIN"/>
    <property type="match status" value="1"/>
</dbReference>
<evidence type="ECO:0000313" key="2">
    <source>
        <dbReference type="Proteomes" id="UP000257109"/>
    </source>
</evidence>
<dbReference type="InterPro" id="IPR043128">
    <property type="entry name" value="Rev_trsase/Diguanyl_cyclase"/>
</dbReference>
<gene>
    <name evidence="1" type="primary">pol</name>
    <name evidence="1" type="ORF">CR513_29401</name>
</gene>
<keyword evidence="2" id="KW-1185">Reference proteome</keyword>
<dbReference type="InterPro" id="IPR053134">
    <property type="entry name" value="RNA-dir_DNA_polymerase"/>
</dbReference>
<reference evidence="1" key="1">
    <citation type="submission" date="2018-05" db="EMBL/GenBank/DDBJ databases">
        <title>Draft genome of Mucuna pruriens seed.</title>
        <authorList>
            <person name="Nnadi N.E."/>
            <person name="Vos R."/>
            <person name="Hasami M.H."/>
            <person name="Devisetty U.K."/>
            <person name="Aguiy J.C."/>
        </authorList>
    </citation>
    <scope>NUCLEOTIDE SEQUENCE [LARGE SCALE GENOMIC DNA]</scope>
    <source>
        <strain evidence="1">JCA_2017</strain>
    </source>
</reference>
<sequence>MWLVMPFGLTNVLSTFMRLMNHILRSLIGKCVVMKETMYDNLEKCVFCTNEVTFFGFVIGSHRVKVDEEKVNVIQDWPIPKISPSMKYLKECWVQMGGELKESLPSLKGKAHESSHFSFA</sequence>
<feature type="non-terminal residue" evidence="1">
    <location>
        <position position="1"/>
    </location>
</feature>
<evidence type="ECO:0000313" key="1">
    <source>
        <dbReference type="EMBL" id="RDX88945.1"/>
    </source>
</evidence>
<dbReference type="OrthoDB" id="2431547at2759"/>
<dbReference type="Gene3D" id="3.30.70.270">
    <property type="match status" value="1"/>
</dbReference>
<organism evidence="1 2">
    <name type="scientific">Mucuna pruriens</name>
    <name type="common">Velvet bean</name>
    <name type="synonym">Dolichos pruriens</name>
    <dbReference type="NCBI Taxonomy" id="157652"/>
    <lineage>
        <taxon>Eukaryota</taxon>
        <taxon>Viridiplantae</taxon>
        <taxon>Streptophyta</taxon>
        <taxon>Embryophyta</taxon>
        <taxon>Tracheophyta</taxon>
        <taxon>Spermatophyta</taxon>
        <taxon>Magnoliopsida</taxon>
        <taxon>eudicotyledons</taxon>
        <taxon>Gunneridae</taxon>
        <taxon>Pentapetalae</taxon>
        <taxon>rosids</taxon>
        <taxon>fabids</taxon>
        <taxon>Fabales</taxon>
        <taxon>Fabaceae</taxon>
        <taxon>Papilionoideae</taxon>
        <taxon>50 kb inversion clade</taxon>
        <taxon>NPAAA clade</taxon>
        <taxon>indigoferoid/millettioid clade</taxon>
        <taxon>Phaseoleae</taxon>
        <taxon>Mucuna</taxon>
    </lineage>
</organism>
<dbReference type="AlphaFoldDB" id="A0A371GEH4"/>
<accession>A0A371GEH4</accession>
<dbReference type="EMBL" id="QJKJ01005803">
    <property type="protein sequence ID" value="RDX88945.1"/>
    <property type="molecule type" value="Genomic_DNA"/>
</dbReference>
<protein>
    <submittedName>
        <fullName evidence="1">Retrovirus-related Pol polyprotein from transposon 17.6</fullName>
    </submittedName>
</protein>
<proteinExistence type="predicted"/>
<dbReference type="Proteomes" id="UP000257109">
    <property type="component" value="Unassembled WGS sequence"/>
</dbReference>
<name>A0A371GEH4_MUCPR</name>
<dbReference type="InterPro" id="IPR043502">
    <property type="entry name" value="DNA/RNA_pol_sf"/>
</dbReference>